<sequence length="85" mass="9471">MPLLGLPPKHENPPLYSQPFRKKSSCGCSSLNRSKKRVKLQAIPIDGAIRPFVKTNLRRSSDCGQADCDPIIVKHQTGEARISWT</sequence>
<proteinExistence type="predicted"/>
<protein>
    <submittedName>
        <fullName evidence="1">Uncharacterized protein</fullName>
    </submittedName>
</protein>
<gene>
    <name evidence="1" type="ORF">LC_TR16577_c0_g1_i1_g.56653</name>
</gene>
<evidence type="ECO:0000313" key="1">
    <source>
        <dbReference type="EMBL" id="JAU49127.1"/>
    </source>
</evidence>
<organism evidence="1">
    <name type="scientific">Noccaea caerulescens</name>
    <name type="common">Alpine penny-cress</name>
    <name type="synonym">Thlaspi caerulescens</name>
    <dbReference type="NCBI Taxonomy" id="107243"/>
    <lineage>
        <taxon>Eukaryota</taxon>
        <taxon>Viridiplantae</taxon>
        <taxon>Streptophyta</taxon>
        <taxon>Embryophyta</taxon>
        <taxon>Tracheophyta</taxon>
        <taxon>Spermatophyta</taxon>
        <taxon>Magnoliopsida</taxon>
        <taxon>eudicotyledons</taxon>
        <taxon>Gunneridae</taxon>
        <taxon>Pentapetalae</taxon>
        <taxon>rosids</taxon>
        <taxon>malvids</taxon>
        <taxon>Brassicales</taxon>
        <taxon>Brassicaceae</taxon>
        <taxon>Coluteocarpeae</taxon>
        <taxon>Noccaea</taxon>
    </lineage>
</organism>
<accession>A0A1J3FZ96</accession>
<dbReference type="AlphaFoldDB" id="A0A1J3FZ96"/>
<dbReference type="EMBL" id="GEVK01003705">
    <property type="protein sequence ID" value="JAU49127.1"/>
    <property type="molecule type" value="Transcribed_RNA"/>
</dbReference>
<name>A0A1J3FZ96_NOCCA</name>
<reference evidence="1" key="1">
    <citation type="submission" date="2016-07" db="EMBL/GenBank/DDBJ databases">
        <title>De novo transcriptome assembly of four accessions of the metal hyperaccumulator plant Noccaea caerulescens.</title>
        <authorList>
            <person name="Blande D."/>
            <person name="Halimaa P."/>
            <person name="Tervahauta A.I."/>
            <person name="Aarts M.G."/>
            <person name="Karenlampi S.O."/>
        </authorList>
    </citation>
    <scope>NUCLEOTIDE SEQUENCE</scope>
</reference>